<feature type="compositionally biased region" description="Polar residues" evidence="3">
    <location>
        <begin position="13"/>
        <end position="29"/>
    </location>
</feature>
<dbReference type="PIRSF" id="PIRSF000443">
    <property type="entry name" value="Homoser_Ac_trans"/>
    <property type="match status" value="1"/>
</dbReference>
<feature type="region of interest" description="Disordered" evidence="3">
    <location>
        <begin position="1"/>
        <end position="29"/>
    </location>
</feature>
<dbReference type="EMBL" id="JAGTJR010000048">
    <property type="protein sequence ID" value="KAH7028634.1"/>
    <property type="molecule type" value="Genomic_DNA"/>
</dbReference>
<protein>
    <submittedName>
        <fullName evidence="5">Alpha/Beta hydrolase protein</fullName>
    </submittedName>
</protein>
<feature type="compositionally biased region" description="Basic and acidic residues" evidence="3">
    <location>
        <begin position="1"/>
        <end position="11"/>
    </location>
</feature>
<feature type="domain" description="AB hydrolase-1" evidence="4">
    <location>
        <begin position="57"/>
        <end position="346"/>
    </location>
</feature>
<keyword evidence="2" id="KW-0808">Transferase</keyword>
<evidence type="ECO:0000259" key="4">
    <source>
        <dbReference type="Pfam" id="PF00561"/>
    </source>
</evidence>
<dbReference type="Gene3D" id="3.40.50.1820">
    <property type="entry name" value="alpha/beta hydrolase"/>
    <property type="match status" value="1"/>
</dbReference>
<reference evidence="5 6" key="1">
    <citation type="journal article" date="2021" name="Nat. Commun.">
        <title>Genetic determinants of endophytism in the Arabidopsis root mycobiome.</title>
        <authorList>
            <person name="Mesny F."/>
            <person name="Miyauchi S."/>
            <person name="Thiergart T."/>
            <person name="Pickel B."/>
            <person name="Atanasova L."/>
            <person name="Karlsson M."/>
            <person name="Huettel B."/>
            <person name="Barry K.W."/>
            <person name="Haridas S."/>
            <person name="Chen C."/>
            <person name="Bauer D."/>
            <person name="Andreopoulos W."/>
            <person name="Pangilinan J."/>
            <person name="LaButti K."/>
            <person name="Riley R."/>
            <person name="Lipzen A."/>
            <person name="Clum A."/>
            <person name="Drula E."/>
            <person name="Henrissat B."/>
            <person name="Kohler A."/>
            <person name="Grigoriev I.V."/>
            <person name="Martin F.M."/>
            <person name="Hacquard S."/>
        </authorList>
    </citation>
    <scope>NUCLEOTIDE SEQUENCE [LARGE SCALE GENOMIC DNA]</scope>
    <source>
        <strain evidence="5 6">MPI-SDFR-AT-0080</strain>
    </source>
</reference>
<dbReference type="Pfam" id="PF00561">
    <property type="entry name" value="Abhydrolase_1"/>
    <property type="match status" value="1"/>
</dbReference>
<sequence>MANQASKDEITYKSLTPSSPSKQLPGTSTRHLESGVQLVNFPVAFKTWGRLSARADNALVVCHALTGTADVARWWNALLGPGRAFDTSRFFVICFNSLGSPYGSASPLTPRNGDPTNGPYGPHFPHSTIRDDVNIFRLVLHDLGVRAIAAVVGGSMGGMLALEFALADAIVVRSVVTIATAARFSAWGIAWGEVQRQAIFADAKFERGRYTQADPPSAGLAAARMAAMLTYRSFASVDARFGRDEKKEGCFQAQAYLRYQGAKFTDRFDANCYLALTRKLDSHDLARARAPCVREALARISQPALVMTIPSDGLFAPEEQAEVAECIPRAEHRVLHSSVGHDAFLLEHEQVGQHLKRFFQTHLLDIVGSFDSQGGECTPICGLEDDFSPMVQVPS</sequence>
<dbReference type="InterPro" id="IPR029058">
    <property type="entry name" value="AB_hydrolase_fold"/>
</dbReference>
<dbReference type="PANTHER" id="PTHR32268:SF11">
    <property type="entry name" value="HOMOSERINE O-ACETYLTRANSFERASE"/>
    <property type="match status" value="1"/>
</dbReference>
<evidence type="ECO:0000313" key="6">
    <source>
        <dbReference type="Proteomes" id="UP000774617"/>
    </source>
</evidence>
<dbReference type="GO" id="GO:0016787">
    <property type="term" value="F:hydrolase activity"/>
    <property type="evidence" value="ECO:0007669"/>
    <property type="project" value="UniProtKB-KW"/>
</dbReference>
<dbReference type="NCBIfam" id="NF001209">
    <property type="entry name" value="PRK00175.1"/>
    <property type="match status" value="1"/>
</dbReference>
<dbReference type="NCBIfam" id="TIGR01392">
    <property type="entry name" value="homoserO_Ac_trn"/>
    <property type="match status" value="1"/>
</dbReference>
<name>A0ABQ8FW92_9PEZI</name>
<comment type="similarity">
    <text evidence="1">Belongs to the AB hydrolase superfamily. MetX family.</text>
</comment>
<comment type="caution">
    <text evidence="5">The sequence shown here is derived from an EMBL/GenBank/DDBJ whole genome shotgun (WGS) entry which is preliminary data.</text>
</comment>
<keyword evidence="5" id="KW-0378">Hydrolase</keyword>
<organism evidence="5 6">
    <name type="scientific">Macrophomina phaseolina</name>
    <dbReference type="NCBI Taxonomy" id="35725"/>
    <lineage>
        <taxon>Eukaryota</taxon>
        <taxon>Fungi</taxon>
        <taxon>Dikarya</taxon>
        <taxon>Ascomycota</taxon>
        <taxon>Pezizomycotina</taxon>
        <taxon>Dothideomycetes</taxon>
        <taxon>Dothideomycetes incertae sedis</taxon>
        <taxon>Botryosphaeriales</taxon>
        <taxon>Botryosphaeriaceae</taxon>
        <taxon>Macrophomina</taxon>
    </lineage>
</organism>
<accession>A0ABQ8FW92</accession>
<evidence type="ECO:0000256" key="3">
    <source>
        <dbReference type="SAM" id="MobiDB-lite"/>
    </source>
</evidence>
<evidence type="ECO:0000256" key="2">
    <source>
        <dbReference type="ARBA" id="ARBA00022679"/>
    </source>
</evidence>
<dbReference type="Proteomes" id="UP000774617">
    <property type="component" value="Unassembled WGS sequence"/>
</dbReference>
<dbReference type="HAMAP" id="MF_00296">
    <property type="entry name" value="MetX_acyltransf"/>
    <property type="match status" value="1"/>
</dbReference>
<keyword evidence="6" id="KW-1185">Reference proteome</keyword>
<evidence type="ECO:0000256" key="1">
    <source>
        <dbReference type="ARBA" id="ARBA00006886"/>
    </source>
</evidence>
<dbReference type="InterPro" id="IPR000073">
    <property type="entry name" value="AB_hydrolase_1"/>
</dbReference>
<dbReference type="PANTHER" id="PTHR32268">
    <property type="entry name" value="HOMOSERINE O-ACETYLTRANSFERASE"/>
    <property type="match status" value="1"/>
</dbReference>
<dbReference type="InterPro" id="IPR008220">
    <property type="entry name" value="HAT_MetX-like"/>
</dbReference>
<dbReference type="SUPFAM" id="SSF53474">
    <property type="entry name" value="alpha/beta-Hydrolases"/>
    <property type="match status" value="1"/>
</dbReference>
<proteinExistence type="inferred from homology"/>
<gene>
    <name evidence="5" type="ORF">B0J12DRAFT_704490</name>
</gene>
<evidence type="ECO:0000313" key="5">
    <source>
        <dbReference type="EMBL" id="KAH7028634.1"/>
    </source>
</evidence>